<reference evidence="7 8" key="1">
    <citation type="journal article" date="2013" name="Curr. Biol.">
        <title>The Genome of the Foraminiferan Reticulomyxa filosa.</title>
        <authorList>
            <person name="Glockner G."/>
            <person name="Hulsmann N."/>
            <person name="Schleicher M."/>
            <person name="Noegel A.A."/>
            <person name="Eichinger L."/>
            <person name="Gallinger C."/>
            <person name="Pawlowski J."/>
            <person name="Sierra R."/>
            <person name="Euteneuer U."/>
            <person name="Pillet L."/>
            <person name="Moustafa A."/>
            <person name="Platzer M."/>
            <person name="Groth M."/>
            <person name="Szafranski K."/>
            <person name="Schliwa M."/>
        </authorList>
    </citation>
    <scope>NUCLEOTIDE SEQUENCE [LARGE SCALE GENOMIC DNA]</scope>
</reference>
<keyword evidence="8" id="KW-1185">Reference proteome</keyword>
<evidence type="ECO:0000256" key="1">
    <source>
        <dbReference type="ARBA" id="ARBA00022448"/>
    </source>
</evidence>
<feature type="transmembrane region" description="Helical" evidence="5">
    <location>
        <begin position="77"/>
        <end position="96"/>
    </location>
</feature>
<dbReference type="InterPro" id="IPR011527">
    <property type="entry name" value="ABC1_TM_dom"/>
</dbReference>
<dbReference type="GO" id="GO:0016020">
    <property type="term" value="C:membrane"/>
    <property type="evidence" value="ECO:0007669"/>
    <property type="project" value="InterPro"/>
</dbReference>
<keyword evidence="1" id="KW-0813">Transport</keyword>
<comment type="caution">
    <text evidence="7">The sequence shown here is derived from an EMBL/GenBank/DDBJ whole genome shotgun (WGS) entry which is preliminary data.</text>
</comment>
<proteinExistence type="predicted"/>
<dbReference type="GO" id="GO:0005524">
    <property type="term" value="F:ATP binding"/>
    <property type="evidence" value="ECO:0007669"/>
    <property type="project" value="InterPro"/>
</dbReference>
<dbReference type="AlphaFoldDB" id="X6LEF4"/>
<dbReference type="SUPFAM" id="SSF90123">
    <property type="entry name" value="ABC transporter transmembrane region"/>
    <property type="match status" value="1"/>
</dbReference>
<evidence type="ECO:0000256" key="2">
    <source>
        <dbReference type="ARBA" id="ARBA00022692"/>
    </source>
</evidence>
<dbReference type="Proteomes" id="UP000023152">
    <property type="component" value="Unassembled WGS sequence"/>
</dbReference>
<keyword evidence="3 5" id="KW-1133">Transmembrane helix</keyword>
<feature type="domain" description="ABC transmembrane type-1" evidence="6">
    <location>
        <begin position="12"/>
        <end position="180"/>
    </location>
</feature>
<evidence type="ECO:0000256" key="4">
    <source>
        <dbReference type="ARBA" id="ARBA00023136"/>
    </source>
</evidence>
<evidence type="ECO:0000256" key="3">
    <source>
        <dbReference type="ARBA" id="ARBA00022989"/>
    </source>
</evidence>
<gene>
    <name evidence="7" type="ORF">RFI_37554</name>
</gene>
<sequence>MYYDKQAFYYLNQNMNESYSLNKDRNGLIIDNCGQRLCMDVNELCWGLNELLSILMNASAQLFGWSLILYQMQVLSMGVMYLIIFGILFINIWLFASGMSWHSYRAFMHEYDFTSHILRTGEYSEIIALANAQKFEKYISLNRMNNIIRAIQNVAVYYIGMKTLLHLMKYIFMLIPFFLLWKAFIEQDISFGSITQVQLAFVQMIAV</sequence>
<accession>X6LEF4</accession>
<dbReference type="PANTHER" id="PTHR11384">
    <property type="entry name" value="ATP-BINDING CASSETTE, SUB-FAMILY D MEMBER"/>
    <property type="match status" value="1"/>
</dbReference>
<name>X6LEF4_RETFI</name>
<keyword evidence="4 5" id="KW-0472">Membrane</keyword>
<organism evidence="7 8">
    <name type="scientific">Reticulomyxa filosa</name>
    <dbReference type="NCBI Taxonomy" id="46433"/>
    <lineage>
        <taxon>Eukaryota</taxon>
        <taxon>Sar</taxon>
        <taxon>Rhizaria</taxon>
        <taxon>Retaria</taxon>
        <taxon>Foraminifera</taxon>
        <taxon>Monothalamids</taxon>
        <taxon>Reticulomyxidae</taxon>
        <taxon>Reticulomyxa</taxon>
    </lineage>
</organism>
<dbReference type="InterPro" id="IPR036640">
    <property type="entry name" value="ABC1_TM_sf"/>
</dbReference>
<dbReference type="EMBL" id="ASPP01042545">
    <property type="protein sequence ID" value="ETN99913.1"/>
    <property type="molecule type" value="Genomic_DNA"/>
</dbReference>
<keyword evidence="2 5" id="KW-0812">Transmembrane</keyword>
<evidence type="ECO:0000259" key="6">
    <source>
        <dbReference type="Pfam" id="PF06472"/>
    </source>
</evidence>
<dbReference type="GO" id="GO:0140359">
    <property type="term" value="F:ABC-type transporter activity"/>
    <property type="evidence" value="ECO:0007669"/>
    <property type="project" value="InterPro"/>
</dbReference>
<feature type="non-terminal residue" evidence="7">
    <location>
        <position position="207"/>
    </location>
</feature>
<dbReference type="Pfam" id="PF06472">
    <property type="entry name" value="ABC_membrane_2"/>
    <property type="match status" value="1"/>
</dbReference>
<dbReference type="InterPro" id="IPR050835">
    <property type="entry name" value="ABC_transporter_sub-D"/>
</dbReference>
<evidence type="ECO:0000256" key="5">
    <source>
        <dbReference type="SAM" id="Phobius"/>
    </source>
</evidence>
<feature type="transmembrane region" description="Helical" evidence="5">
    <location>
        <begin position="51"/>
        <end position="70"/>
    </location>
</feature>
<dbReference type="PANTHER" id="PTHR11384:SF59">
    <property type="entry name" value="LYSOSOMAL COBALAMIN TRANSPORTER ABCD4"/>
    <property type="match status" value="1"/>
</dbReference>
<evidence type="ECO:0000313" key="7">
    <source>
        <dbReference type="EMBL" id="ETN99913.1"/>
    </source>
</evidence>
<evidence type="ECO:0000313" key="8">
    <source>
        <dbReference type="Proteomes" id="UP000023152"/>
    </source>
</evidence>
<protein>
    <submittedName>
        <fullName evidence="7">ABC transporter domain protein</fullName>
    </submittedName>
</protein>